<evidence type="ECO:0000259" key="1">
    <source>
        <dbReference type="Pfam" id="PF12894"/>
    </source>
</evidence>
<protein>
    <recommendedName>
        <fullName evidence="1">Anaphase-promoting complex subunit 4-like WD40 domain-containing protein</fullName>
    </recommendedName>
</protein>
<dbReference type="InterPro" id="IPR024977">
    <property type="entry name" value="Apc4-like_WD40_dom"/>
</dbReference>
<evidence type="ECO:0000313" key="2">
    <source>
        <dbReference type="EMBL" id="KAJ7375821.1"/>
    </source>
</evidence>
<organism evidence="2 3">
    <name type="scientific">Desmophyllum pertusum</name>
    <dbReference type="NCBI Taxonomy" id="174260"/>
    <lineage>
        <taxon>Eukaryota</taxon>
        <taxon>Metazoa</taxon>
        <taxon>Cnidaria</taxon>
        <taxon>Anthozoa</taxon>
        <taxon>Hexacorallia</taxon>
        <taxon>Scleractinia</taxon>
        <taxon>Caryophylliina</taxon>
        <taxon>Caryophylliidae</taxon>
        <taxon>Desmophyllum</taxon>
    </lineage>
</organism>
<dbReference type="EMBL" id="MU826457">
    <property type="protein sequence ID" value="KAJ7375821.1"/>
    <property type="molecule type" value="Genomic_DNA"/>
</dbReference>
<dbReference type="GO" id="GO:0006913">
    <property type="term" value="P:nucleocytoplasmic transport"/>
    <property type="evidence" value="ECO:0007669"/>
    <property type="project" value="TreeGrafter"/>
</dbReference>
<dbReference type="AlphaFoldDB" id="A0A9X0CUA3"/>
<feature type="domain" description="Anaphase-promoting complex subunit 4-like WD40" evidence="1">
    <location>
        <begin position="115"/>
        <end position="185"/>
    </location>
</feature>
<reference evidence="2" key="1">
    <citation type="submission" date="2023-01" db="EMBL/GenBank/DDBJ databases">
        <title>Genome assembly of the deep-sea coral Lophelia pertusa.</title>
        <authorList>
            <person name="Herrera S."/>
            <person name="Cordes E."/>
        </authorList>
    </citation>
    <scope>NUCLEOTIDE SEQUENCE</scope>
    <source>
        <strain evidence="2">USNM1676648</strain>
        <tissue evidence="2">Polyp</tissue>
    </source>
</reference>
<gene>
    <name evidence="2" type="ORF">OS493_038606</name>
</gene>
<dbReference type="Pfam" id="PF12894">
    <property type="entry name" value="ANAPC4_WD40"/>
    <property type="match status" value="1"/>
</dbReference>
<dbReference type="InterPro" id="IPR045139">
    <property type="entry name" value="Aladin"/>
</dbReference>
<accession>A0A9X0CUA3</accession>
<sequence>MPELIAESSKTAKLSKYVPATQGIKYPSIDVNTESIKAGNSLSRSSDQEWGTFVQKEESIYKRLLNVWHSRGFSEMLFEVKKNKDEVPSWLWHLSGGTDTVVRWFLSLYGNIFPHLNLSREEMINVFSVVSSWNNSPIRAFAWHPHVAKFVMAWQDDSVKVYTLSSDLVPILEHKQQKAVSCVAWR</sequence>
<dbReference type="PANTHER" id="PTHR14494:SF0">
    <property type="entry name" value="ALADIN"/>
    <property type="match status" value="1"/>
</dbReference>
<comment type="caution">
    <text evidence="2">The sequence shown here is derived from an EMBL/GenBank/DDBJ whole genome shotgun (WGS) entry which is preliminary data.</text>
</comment>
<keyword evidence="3" id="KW-1185">Reference proteome</keyword>
<dbReference type="InterPro" id="IPR036322">
    <property type="entry name" value="WD40_repeat_dom_sf"/>
</dbReference>
<dbReference type="GO" id="GO:0005643">
    <property type="term" value="C:nuclear pore"/>
    <property type="evidence" value="ECO:0007669"/>
    <property type="project" value="TreeGrafter"/>
</dbReference>
<dbReference type="Proteomes" id="UP001163046">
    <property type="component" value="Unassembled WGS sequence"/>
</dbReference>
<evidence type="ECO:0000313" key="3">
    <source>
        <dbReference type="Proteomes" id="UP001163046"/>
    </source>
</evidence>
<dbReference type="PANTHER" id="PTHR14494">
    <property type="entry name" value="ALADIN/ADRACALIN/AAAS"/>
    <property type="match status" value="1"/>
</dbReference>
<dbReference type="SUPFAM" id="SSF50978">
    <property type="entry name" value="WD40 repeat-like"/>
    <property type="match status" value="1"/>
</dbReference>
<dbReference type="OrthoDB" id="411991at2759"/>
<name>A0A9X0CUA3_9CNID</name>
<proteinExistence type="predicted"/>